<evidence type="ECO:0000256" key="1">
    <source>
        <dbReference type="ARBA" id="ARBA00022612"/>
    </source>
</evidence>
<name>A0A0P8HPL2_CITFR</name>
<evidence type="ECO:0000259" key="2">
    <source>
        <dbReference type="Pfam" id="PF06056"/>
    </source>
</evidence>
<dbReference type="InterPro" id="IPR010332">
    <property type="entry name" value="ATPase_terminase-su_N"/>
</dbReference>
<dbReference type="InterPro" id="IPR009057">
    <property type="entry name" value="Homeodomain-like_sf"/>
</dbReference>
<reference evidence="5 6" key="2">
    <citation type="journal article" date="2017" name="PLoS ONE">
        <title>Genomic and phenotypic characterisation of fluoroquinolone resistance mechanisms in Enterobacteriaceae in Durban, South Africa.</title>
        <authorList>
            <person name="Osei Sekyere J."/>
            <person name="Amoako D.G."/>
        </authorList>
    </citation>
    <scope>NUCLEOTIDE SEQUENCE [LARGE SCALE GENOMIC DNA]</scope>
    <source>
        <strain evidence="5 6">ST62:944112508</strain>
    </source>
</reference>
<reference evidence="6" key="1">
    <citation type="submission" date="2015-09" db="EMBL/GenBank/DDBJ databases">
        <title>Prevalence of NDMs in South Africa.</title>
        <authorList>
            <person name="Osei Sekyere J."/>
            <person name="Govinden U."/>
            <person name="Essack S."/>
            <person name="Haldorsen B."/>
            <person name="Samuelsen O."/>
            <person name="Aasnaes B."/>
            <person name="Sundsfjord A."/>
        </authorList>
    </citation>
    <scope>NUCLEOTIDE SEQUENCE [LARGE SCALE GENOMIC DNA]</scope>
    <source>
        <strain evidence="6">ST62:944112508</strain>
    </source>
</reference>
<dbReference type="Pfam" id="PF03237">
    <property type="entry name" value="Terminase_6N"/>
    <property type="match status" value="1"/>
</dbReference>
<protein>
    <submittedName>
        <fullName evidence="4">Helix-turn-helix domain-containing protein</fullName>
    </submittedName>
    <submittedName>
        <fullName evidence="5">Oxidoreductase</fullName>
    </submittedName>
</protein>
<evidence type="ECO:0000259" key="3">
    <source>
        <dbReference type="Pfam" id="PF17289"/>
    </source>
</evidence>
<proteinExistence type="predicted"/>
<reference evidence="4" key="4">
    <citation type="submission" date="2020-09" db="EMBL/GenBank/DDBJ databases">
        <authorList>
            <consortium name="NCBI Pathogen Detection Project"/>
        </authorList>
    </citation>
    <scope>NUCLEOTIDE SEQUENCE</scope>
    <source>
        <strain evidence="4">O50</strain>
    </source>
</reference>
<dbReference type="EMBL" id="LJEB01000035">
    <property type="protein sequence ID" value="KPR55880.1"/>
    <property type="molecule type" value="Genomic_DNA"/>
</dbReference>
<evidence type="ECO:0000313" key="6">
    <source>
        <dbReference type="Proteomes" id="UP000050520"/>
    </source>
</evidence>
<feature type="domain" description="Terminase ATPase subunit N-terminal" evidence="2">
    <location>
        <begin position="9"/>
        <end position="64"/>
    </location>
</feature>
<dbReference type="Pfam" id="PF06056">
    <property type="entry name" value="Terminase_5"/>
    <property type="match status" value="1"/>
</dbReference>
<dbReference type="SUPFAM" id="SSF46689">
    <property type="entry name" value="Homeodomain-like"/>
    <property type="match status" value="1"/>
</dbReference>
<reference evidence="4" key="3">
    <citation type="journal article" date="2018" name="Genome Biol.">
        <title>SKESA: strategic k-mer extension for scrupulous assemblies.</title>
        <authorList>
            <person name="Souvorov A."/>
            <person name="Agarwala R."/>
            <person name="Lipman D.J."/>
        </authorList>
    </citation>
    <scope>NUCLEOTIDE SEQUENCE</scope>
    <source>
        <strain evidence="4">O50</strain>
    </source>
</reference>
<gene>
    <name evidence="5" type="ORF">AN672_09310</name>
    <name evidence="4" type="ORF">I9Y29_000366</name>
</gene>
<dbReference type="Pfam" id="PF17289">
    <property type="entry name" value="Terminase_6C"/>
    <property type="match status" value="1"/>
</dbReference>
<accession>A0A0P8HPL2</accession>
<dbReference type="RefSeq" id="WP_057063501.1">
    <property type="nucleotide sequence ID" value="NZ_CP151202.1"/>
</dbReference>
<evidence type="ECO:0000313" key="4">
    <source>
        <dbReference type="EMBL" id="HAT3895985.1"/>
    </source>
</evidence>
<sequence length="573" mass="65130">MAIEEAFIMQRARQLYWQGYPPAEIARLMGINQNTVYSWKKRDEWDATPPIQRVTTSIDARLIQLTGKDKKTGGDFKEIDLLTRQLKKLDNGTAATQPKKKVRKKQNYFSESQIAALRENILGSLHWHQKGWYDNHHWRNRMILKSRQVGATWYFAREALVRALSEDVKYKHQRNQIFLSASRRQAYQFRSFIRSAAEEVDVELKGGDMIQLFNGAELHFLGTSAATAQSYTGNLYFDEFFWVGQFANLKKVAGAMATLKGLTRTYFSTPSAESHEAYPFWTGEAFNKGRSHNKRIEFDTSWKTLNSGLMCPDKIWRQIVTLQDAIDHGWDLTDIDEIREENSPEEYDNLYGCQFIKSGESAFDYNRLLACGADGYDDWPDWRPYAARPMADRPVWIGYDPNGASGKGDSGAISVNAVPMVPGGKFRTIETLRIRGMEFEEQANLIIGMLTRYNVQHIGIDGTGIGEAVYQLVKKHFPAAVCYQFSPSSKRMLVLKMQQLIRGGRWEFDRGELDLVGAFNSVRKIVTPGGVVTYDTDRSRGVSHGDLAWATMLATINEPLGQEGGSSMTVTEY</sequence>
<comment type="caution">
    <text evidence="4">The sequence shown here is derived from an EMBL/GenBank/DDBJ whole genome shotgun (WGS) entry which is preliminary data.</text>
</comment>
<keyword evidence="1" id="KW-1188">Viral release from host cell</keyword>
<evidence type="ECO:0000313" key="5">
    <source>
        <dbReference type="EMBL" id="KPR55880.1"/>
    </source>
</evidence>
<feature type="domain" description="Terminase large subunit gp17-like C-terminal" evidence="3">
    <location>
        <begin position="397"/>
        <end position="557"/>
    </location>
</feature>
<dbReference type="Proteomes" id="UP000050520">
    <property type="component" value="Unassembled WGS sequence"/>
</dbReference>
<dbReference type="AlphaFoldDB" id="A0A0P8HPL2"/>
<dbReference type="InterPro" id="IPR027417">
    <property type="entry name" value="P-loop_NTPase"/>
</dbReference>
<dbReference type="InterPro" id="IPR035421">
    <property type="entry name" value="Terminase_6C"/>
</dbReference>
<dbReference type="Gene3D" id="3.40.50.300">
    <property type="entry name" value="P-loop containing nucleotide triphosphate hydrolases"/>
    <property type="match status" value="1"/>
</dbReference>
<dbReference type="Proteomes" id="UP000855471">
    <property type="component" value="Unassembled WGS sequence"/>
</dbReference>
<dbReference type="EMBL" id="DACSXJ010000001">
    <property type="protein sequence ID" value="HAT3895985.1"/>
    <property type="molecule type" value="Genomic_DNA"/>
</dbReference>
<organism evidence="4">
    <name type="scientific">Citrobacter freundii</name>
    <dbReference type="NCBI Taxonomy" id="546"/>
    <lineage>
        <taxon>Bacteria</taxon>
        <taxon>Pseudomonadati</taxon>
        <taxon>Pseudomonadota</taxon>
        <taxon>Gammaproteobacteria</taxon>
        <taxon>Enterobacterales</taxon>
        <taxon>Enterobacteriaceae</taxon>
        <taxon>Citrobacter</taxon>
        <taxon>Citrobacter freundii complex</taxon>
    </lineage>
</organism>
<dbReference type="Gene3D" id="1.10.10.60">
    <property type="entry name" value="Homeodomain-like"/>
    <property type="match status" value="1"/>
</dbReference>
<dbReference type="Gene3D" id="3.30.420.240">
    <property type="match status" value="1"/>
</dbReference>